<dbReference type="InterPro" id="IPR000433">
    <property type="entry name" value="Znf_ZZ"/>
</dbReference>
<evidence type="ECO:0000313" key="7">
    <source>
        <dbReference type="EMBL" id="CAK9107193.1"/>
    </source>
</evidence>
<evidence type="ECO:0000259" key="6">
    <source>
        <dbReference type="PROSITE" id="PS50135"/>
    </source>
</evidence>
<dbReference type="PANTHER" id="PTHR15090:SF0">
    <property type="entry name" value="SEQUESTOSOME-1"/>
    <property type="match status" value="1"/>
</dbReference>
<keyword evidence="2 4" id="KW-0863">Zinc-finger</keyword>
<organism evidence="7 8">
    <name type="scientific">Durusdinium trenchii</name>
    <dbReference type="NCBI Taxonomy" id="1381693"/>
    <lineage>
        <taxon>Eukaryota</taxon>
        <taxon>Sar</taxon>
        <taxon>Alveolata</taxon>
        <taxon>Dinophyceae</taxon>
        <taxon>Suessiales</taxon>
        <taxon>Symbiodiniaceae</taxon>
        <taxon>Durusdinium</taxon>
    </lineage>
</organism>
<evidence type="ECO:0000256" key="3">
    <source>
        <dbReference type="ARBA" id="ARBA00022833"/>
    </source>
</evidence>
<evidence type="ECO:0000256" key="4">
    <source>
        <dbReference type="PROSITE-ProRule" id="PRU00228"/>
    </source>
</evidence>
<evidence type="ECO:0000256" key="5">
    <source>
        <dbReference type="SAM" id="MobiDB-lite"/>
    </source>
</evidence>
<feature type="region of interest" description="Disordered" evidence="5">
    <location>
        <begin position="409"/>
        <end position="436"/>
    </location>
</feature>
<gene>
    <name evidence="7" type="ORF">CCMP2556_LOCUS50052</name>
</gene>
<dbReference type="CDD" id="cd02340">
    <property type="entry name" value="ZZ_NBR1_like"/>
    <property type="match status" value="1"/>
</dbReference>
<feature type="domain" description="ZZ-type" evidence="6">
    <location>
        <begin position="182"/>
        <end position="235"/>
    </location>
</feature>
<dbReference type="PANTHER" id="PTHR15090">
    <property type="entry name" value="SEQUESTOSOME 1-RELATED"/>
    <property type="match status" value="1"/>
</dbReference>
<keyword evidence="1" id="KW-0479">Metal-binding</keyword>
<accession>A0ABP0S498</accession>
<dbReference type="Pfam" id="PF00569">
    <property type="entry name" value="ZZ"/>
    <property type="match status" value="1"/>
</dbReference>
<dbReference type="PROSITE" id="PS01357">
    <property type="entry name" value="ZF_ZZ_1"/>
    <property type="match status" value="1"/>
</dbReference>
<protein>
    <recommendedName>
        <fullName evidence="6">ZZ-type domain-containing protein</fullName>
    </recommendedName>
</protein>
<dbReference type="InterPro" id="IPR052260">
    <property type="entry name" value="Autophagy_Rcpt_SigReg"/>
</dbReference>
<dbReference type="Gene3D" id="3.30.40.10">
    <property type="entry name" value="Zinc/RING finger domain, C3HC4 (zinc finger)"/>
    <property type="match status" value="1"/>
</dbReference>
<sequence>MPSRSHCYGCNQEVWPVLLPDFEASCPQCGSSCLEELPGSAVSTSTAPEAPEVPRGSQELRDAPWSGPPSGAWGVALPQPAPGSMALDFGPNGPFGPMVPGPALTPVSPVPVSMSGPAMVSLMPMPPIPMPPPSFMSIYGPSAGPMGPHTPQPPATLLMANSRSSRSRRRQGPIGAPPGHRHFGVICDGCHERDFQGTRYRCLSCRDYDLCANCHSQRGELHPEHSFEAINTPRLPLPAAIADLMSSSVARTVYAILEVGFEAEDQEMHSGLDDGKISWWLADDRRLVSADVVAAEEPDWSCPICSDGLEGENNGWLVRICRGDEADSNEACGGRPGEIDGHMYHEGCLRRWLMKRNSCPVPLGTMHRTTCLPQARTPRVFWLRQVATVHHRGLLNHRNRVGVLPWCPPDSPGPCPPGKGPRNRGQQGLPREKDPT</sequence>
<comment type="caution">
    <text evidence="7">The sequence shown here is derived from an EMBL/GenBank/DDBJ whole genome shotgun (WGS) entry which is preliminary data.</text>
</comment>
<dbReference type="Proteomes" id="UP001642484">
    <property type="component" value="Unassembled WGS sequence"/>
</dbReference>
<feature type="compositionally biased region" description="Pro residues" evidence="5">
    <location>
        <begin position="409"/>
        <end position="419"/>
    </location>
</feature>
<dbReference type="InterPro" id="IPR043145">
    <property type="entry name" value="Znf_ZZ_sf"/>
</dbReference>
<dbReference type="EMBL" id="CAXAMN010026951">
    <property type="protein sequence ID" value="CAK9107193.1"/>
    <property type="molecule type" value="Genomic_DNA"/>
</dbReference>
<evidence type="ECO:0000256" key="2">
    <source>
        <dbReference type="ARBA" id="ARBA00022771"/>
    </source>
</evidence>
<keyword evidence="8" id="KW-1185">Reference proteome</keyword>
<dbReference type="PROSITE" id="PS50135">
    <property type="entry name" value="ZF_ZZ_2"/>
    <property type="match status" value="1"/>
</dbReference>
<evidence type="ECO:0000313" key="8">
    <source>
        <dbReference type="Proteomes" id="UP001642484"/>
    </source>
</evidence>
<evidence type="ECO:0000256" key="1">
    <source>
        <dbReference type="ARBA" id="ARBA00022723"/>
    </source>
</evidence>
<dbReference type="InterPro" id="IPR013083">
    <property type="entry name" value="Znf_RING/FYVE/PHD"/>
</dbReference>
<proteinExistence type="predicted"/>
<dbReference type="Gene3D" id="3.30.60.90">
    <property type="match status" value="1"/>
</dbReference>
<keyword evidence="3" id="KW-0862">Zinc</keyword>
<reference evidence="7 8" key="1">
    <citation type="submission" date="2024-02" db="EMBL/GenBank/DDBJ databases">
        <authorList>
            <person name="Chen Y."/>
            <person name="Shah S."/>
            <person name="Dougan E. K."/>
            <person name="Thang M."/>
            <person name="Chan C."/>
        </authorList>
    </citation>
    <scope>NUCLEOTIDE SEQUENCE [LARGE SCALE GENOMIC DNA]</scope>
</reference>
<dbReference type="SMART" id="SM00291">
    <property type="entry name" value="ZnF_ZZ"/>
    <property type="match status" value="1"/>
</dbReference>
<name>A0ABP0S498_9DINO</name>
<dbReference type="SUPFAM" id="SSF57850">
    <property type="entry name" value="RING/U-box"/>
    <property type="match status" value="2"/>
</dbReference>
<feature type="region of interest" description="Disordered" evidence="5">
    <location>
        <begin position="37"/>
        <end position="79"/>
    </location>
</feature>